<dbReference type="EMBL" id="BARJ01000012">
    <property type="protein sequence ID" value="GEM18195.1"/>
    <property type="molecule type" value="Genomic_DNA"/>
</dbReference>
<gene>
    <name evidence="1" type="ORF">NBRC3293_2691</name>
</gene>
<protein>
    <submittedName>
        <fullName evidence="1">Uncharacterized protein</fullName>
    </submittedName>
</protein>
<dbReference type="AlphaFoldDB" id="A0A829WSP6"/>
<dbReference type="Proteomes" id="UP000484858">
    <property type="component" value="Unassembled WGS sequence"/>
</dbReference>
<evidence type="ECO:0000313" key="1">
    <source>
        <dbReference type="EMBL" id="GEM18195.1"/>
    </source>
</evidence>
<reference evidence="1 2" key="1">
    <citation type="submission" date="2013-04" db="EMBL/GenBank/DDBJ databases">
        <title>Gluconobacter oxydans NBRC 3293 whole genome sequence.</title>
        <authorList>
            <person name="Matsutani M."/>
            <person name="Yakushi T."/>
            <person name="Matsushita K."/>
        </authorList>
    </citation>
    <scope>NUCLEOTIDE SEQUENCE [LARGE SCALE GENOMIC DNA]</scope>
    <source>
        <strain evidence="1 2">NBRC 3293</strain>
    </source>
</reference>
<evidence type="ECO:0000313" key="2">
    <source>
        <dbReference type="Proteomes" id="UP000484858"/>
    </source>
</evidence>
<name>A0A829WSP6_GLUOY</name>
<organism evidence="1 2">
    <name type="scientific">Gluconobacter oxydans NBRC 3293</name>
    <dbReference type="NCBI Taxonomy" id="1315969"/>
    <lineage>
        <taxon>Bacteria</taxon>
        <taxon>Pseudomonadati</taxon>
        <taxon>Pseudomonadota</taxon>
        <taxon>Alphaproteobacteria</taxon>
        <taxon>Acetobacterales</taxon>
        <taxon>Acetobacteraceae</taxon>
        <taxon>Gluconobacter</taxon>
    </lineage>
</organism>
<proteinExistence type="predicted"/>
<accession>A0A829WSP6</accession>
<comment type="caution">
    <text evidence="1">The sequence shown here is derived from an EMBL/GenBank/DDBJ whole genome shotgun (WGS) entry which is preliminary data.</text>
</comment>
<sequence>MMPASYALHIHRPVMHFHDDVDRSATAESPTAAVEKDVCLFRYG</sequence>